<dbReference type="EMBL" id="PPED02000003">
    <property type="protein sequence ID" value="PWN68826.1"/>
    <property type="molecule type" value="Genomic_DNA"/>
</dbReference>
<dbReference type="Gene3D" id="3.80.10.10">
    <property type="entry name" value="Ribonuclease Inhibitor"/>
    <property type="match status" value="3"/>
</dbReference>
<protein>
    <submittedName>
        <fullName evidence="5">Uncharacterized protein</fullName>
    </submittedName>
</protein>
<evidence type="ECO:0000256" key="1">
    <source>
        <dbReference type="ARBA" id="ARBA00022729"/>
    </source>
</evidence>
<sequence>MKKLYLVIVMTLFSIVQAQNISFTDQNFKNKLLSSGPGNQIAKNLAGNFFAADANQDNEISVSEAAQISYLDISNSSISNLNNIGSFTNLITLKCQGNSLSSALNLAGIASLQRLECQNNQLTSVTISNPVYVNTANNNLSAIYFPGNTDNLAYVDIRNNHIAGFTTLEYPALTDFYADGNPITTLKIYKTATTDFVLRPITQLQELYFYSSFNGIDYTPTSFTIDNFPNLKTISGYGIKPANGLNLSNLPALTYASVTGVSKISVKNINPAIIPSGLNLLVDEFHENGTSNSSTIDRTSVRAKKYYFENLTSVGNLSYKIDTEATEVHFNNLPVLDTLALSTYHPMDGCLDFDFSTIGSLKKLKIDDISYSSINLANLNLLKILQINAVSCDPATSVVNISGLPQLEYIYIKDRFLKTININSLNTLKDLKLYGTEYSSITMGALPYLQDFLLDTTDKLPTNPVNLLAFNDFPNLQNITLMHPVVSALSFNNLPNLKTFITGDIHDLTTSEVPAAYNFSNLPSLENLVLNNANVFPLTLNNLPGLKKITIKRTLFAESYTFQNLPLLEDVNIEYPQSGYSYLKNLAFNNLPHIKNITLKDFFYLNTLDLGNINTTLENLSLQHAVYLYGTLNALSFNNFPQLKTLHLQNNLKTLQLSDLPQLNTLHVSGNKFTNLAIANLPALESFTSNSNLLSTAYNITFSNVPALKMVDVSNNGYNLRKIDLSEAPQLEKLYFKSSTYNTPATLDYINLKNGNPNMLVMDTGSFKNICVDDDNERTQLQSLQPNLANTVFTSYCTLTPAGSNYKVEGKANFDSNNNGCDVSDPKFANLKFGINTGGVLSTFTANQNGLFSIPLLTGTHTITPILENPAYFNVSPTNLTVNFPTQTSPVAQDFCISANGTHNDLELMLIPVTDAAPGFDAQYKIVYKNKGTASQSGNIAFNFNNNLMLYKSATIPPSSQSTGAVNWNFTNLLPFETKEITVTVKLNTPTQTPPLNGGDILHYAAQIIGATDETPADNNFALNQTVVNSFDPNDKTCLEGTSIAQTQVGDYVHYLIRFENTGTANAKNIVVKDEFDISKFDISSLIPLNGSHNFVTRVTNPNVVEFIFENIQLPFNDANNDGYVSFKIKTKSTLTGGDSFSNTAKIYFDYNAPIITNTYTTTVESTLGISEIKNNKTEISIYPNPVKDLLYIRSDKEIIKTEIFDVSGRILSSVVVKNKSLDVNDLPKGQYIIKIFTKDSISNLKFFKQ</sequence>
<feature type="chain" id="PRO_5016303419" evidence="2">
    <location>
        <begin position="19"/>
        <end position="1250"/>
    </location>
</feature>
<keyword evidence="6" id="KW-1185">Reference proteome</keyword>
<dbReference type="InterPro" id="IPR026444">
    <property type="entry name" value="Secre_tail"/>
</dbReference>
<dbReference type="RefSeq" id="WP_109712404.1">
    <property type="nucleotide sequence ID" value="NZ_PPED02000003.1"/>
</dbReference>
<dbReference type="InterPro" id="IPR050328">
    <property type="entry name" value="Dev_Immune_Receptor"/>
</dbReference>
<evidence type="ECO:0000256" key="2">
    <source>
        <dbReference type="SAM" id="SignalP"/>
    </source>
</evidence>
<organism evidence="5 6">
    <name type="scientific">Chryseobacterium phosphatilyticum</name>
    <dbReference type="NCBI Taxonomy" id="475075"/>
    <lineage>
        <taxon>Bacteria</taxon>
        <taxon>Pseudomonadati</taxon>
        <taxon>Bacteroidota</taxon>
        <taxon>Flavobacteriia</taxon>
        <taxon>Flavobacteriales</taxon>
        <taxon>Weeksellaceae</taxon>
        <taxon>Chryseobacterium group</taxon>
        <taxon>Chryseobacterium</taxon>
    </lineage>
</organism>
<evidence type="ECO:0000313" key="6">
    <source>
        <dbReference type="Proteomes" id="UP000236594"/>
    </source>
</evidence>
<dbReference type="Proteomes" id="UP000236594">
    <property type="component" value="Unassembled WGS sequence"/>
</dbReference>
<feature type="domain" description="DUF7619" evidence="4">
    <location>
        <begin position="1032"/>
        <end position="1163"/>
    </location>
</feature>
<accession>A0A316X7X1</accession>
<name>A0A316X7X1_9FLAO</name>
<evidence type="ECO:0000259" key="3">
    <source>
        <dbReference type="Pfam" id="PF18962"/>
    </source>
</evidence>
<dbReference type="PANTHER" id="PTHR24373">
    <property type="entry name" value="SLIT RELATED LEUCINE-RICH REPEAT NEURONAL PROTEIN"/>
    <property type="match status" value="1"/>
</dbReference>
<keyword evidence="1 2" id="KW-0732">Signal</keyword>
<dbReference type="SUPFAM" id="SSF52058">
    <property type="entry name" value="L domain-like"/>
    <property type="match status" value="2"/>
</dbReference>
<dbReference type="NCBIfam" id="TIGR01451">
    <property type="entry name" value="B_ant_repeat"/>
    <property type="match status" value="1"/>
</dbReference>
<feature type="signal peptide" evidence="2">
    <location>
        <begin position="1"/>
        <end position="18"/>
    </location>
</feature>
<evidence type="ECO:0000259" key="4">
    <source>
        <dbReference type="Pfam" id="PF24595"/>
    </source>
</evidence>
<dbReference type="InterPro" id="IPR032675">
    <property type="entry name" value="LRR_dom_sf"/>
</dbReference>
<dbReference type="Pfam" id="PF18962">
    <property type="entry name" value="Por_Secre_tail"/>
    <property type="match status" value="1"/>
</dbReference>
<dbReference type="PANTHER" id="PTHR24373:SF275">
    <property type="entry name" value="TIR DOMAIN-CONTAINING PROTEIN"/>
    <property type="match status" value="1"/>
</dbReference>
<dbReference type="InterPro" id="IPR055353">
    <property type="entry name" value="DUF7619"/>
</dbReference>
<gene>
    <name evidence="5" type="ORF">C1631_012090</name>
</gene>
<dbReference type="InterPro" id="IPR047589">
    <property type="entry name" value="DUF11_rpt"/>
</dbReference>
<comment type="caution">
    <text evidence="5">The sequence shown here is derived from an EMBL/GenBank/DDBJ whole genome shotgun (WGS) entry which is preliminary data.</text>
</comment>
<reference evidence="5 6" key="1">
    <citation type="submission" date="2018-04" db="EMBL/GenBank/DDBJ databases">
        <title>Draft Genome Sequence of Phosphate-Solubilizing Chryseobacterium sp. ISE14 that is a Biocontrol and Plant Growth-Promoting Rhizobacterium Isolated from Cucumber.</title>
        <authorList>
            <person name="Jeong J.-J."/>
            <person name="Sang M.K."/>
            <person name="Choi I.-G."/>
            <person name="Kim K.D."/>
        </authorList>
    </citation>
    <scope>NUCLEOTIDE SEQUENCE [LARGE SCALE GENOMIC DNA]</scope>
    <source>
        <strain evidence="5 6">ISE14</strain>
    </source>
</reference>
<dbReference type="NCBIfam" id="TIGR04183">
    <property type="entry name" value="Por_Secre_tail"/>
    <property type="match status" value="1"/>
</dbReference>
<dbReference type="AlphaFoldDB" id="A0A316X7X1"/>
<evidence type="ECO:0000313" key="5">
    <source>
        <dbReference type="EMBL" id="PWN68826.1"/>
    </source>
</evidence>
<dbReference type="Pfam" id="PF24595">
    <property type="entry name" value="DUF7619"/>
    <property type="match status" value="1"/>
</dbReference>
<dbReference type="OrthoDB" id="1110367at2"/>
<feature type="domain" description="Secretion system C-terminal sorting" evidence="3">
    <location>
        <begin position="1182"/>
        <end position="1240"/>
    </location>
</feature>
<proteinExistence type="predicted"/>